<protein>
    <submittedName>
        <fullName evidence="1">Uncharacterized protein</fullName>
    </submittedName>
</protein>
<evidence type="ECO:0000313" key="1">
    <source>
        <dbReference type="EMBL" id="KAH7115739.1"/>
    </source>
</evidence>
<accession>A0A9P9DB61</accession>
<dbReference type="AlphaFoldDB" id="A0A9P9DB61"/>
<proteinExistence type="predicted"/>
<evidence type="ECO:0000313" key="2">
    <source>
        <dbReference type="Proteomes" id="UP000717696"/>
    </source>
</evidence>
<dbReference type="OrthoDB" id="5145195at2759"/>
<dbReference type="EMBL" id="JAGMUU010000037">
    <property type="protein sequence ID" value="KAH7115739.1"/>
    <property type="molecule type" value="Genomic_DNA"/>
</dbReference>
<comment type="caution">
    <text evidence="1">The sequence shown here is derived from an EMBL/GenBank/DDBJ whole genome shotgun (WGS) entry which is preliminary data.</text>
</comment>
<sequence>MANPRCLTKTHPAYDTCSPVEAWESNSTRPRVMTYVRRDAKLLADQNRPYISRDILWLTVNDIAIVNFYRQ</sequence>
<gene>
    <name evidence="1" type="ORF">B0J13DRAFT_487644</name>
</gene>
<keyword evidence="2" id="KW-1185">Reference proteome</keyword>
<name>A0A9P9DB61_9HYPO</name>
<reference evidence="1" key="1">
    <citation type="journal article" date="2021" name="Nat. Commun.">
        <title>Genetic determinants of endophytism in the Arabidopsis root mycobiome.</title>
        <authorList>
            <person name="Mesny F."/>
            <person name="Miyauchi S."/>
            <person name="Thiergart T."/>
            <person name="Pickel B."/>
            <person name="Atanasova L."/>
            <person name="Karlsson M."/>
            <person name="Huettel B."/>
            <person name="Barry K.W."/>
            <person name="Haridas S."/>
            <person name="Chen C."/>
            <person name="Bauer D."/>
            <person name="Andreopoulos W."/>
            <person name="Pangilinan J."/>
            <person name="LaButti K."/>
            <person name="Riley R."/>
            <person name="Lipzen A."/>
            <person name="Clum A."/>
            <person name="Drula E."/>
            <person name="Henrissat B."/>
            <person name="Kohler A."/>
            <person name="Grigoriev I.V."/>
            <person name="Martin F.M."/>
            <person name="Hacquard S."/>
        </authorList>
    </citation>
    <scope>NUCLEOTIDE SEQUENCE</scope>
    <source>
        <strain evidence="1">MPI-CAGE-AT-0021</strain>
    </source>
</reference>
<organism evidence="1 2">
    <name type="scientific">Dactylonectria estremocensis</name>
    <dbReference type="NCBI Taxonomy" id="1079267"/>
    <lineage>
        <taxon>Eukaryota</taxon>
        <taxon>Fungi</taxon>
        <taxon>Dikarya</taxon>
        <taxon>Ascomycota</taxon>
        <taxon>Pezizomycotina</taxon>
        <taxon>Sordariomycetes</taxon>
        <taxon>Hypocreomycetidae</taxon>
        <taxon>Hypocreales</taxon>
        <taxon>Nectriaceae</taxon>
        <taxon>Dactylonectria</taxon>
    </lineage>
</organism>
<feature type="non-terminal residue" evidence="1">
    <location>
        <position position="71"/>
    </location>
</feature>
<dbReference type="Proteomes" id="UP000717696">
    <property type="component" value="Unassembled WGS sequence"/>
</dbReference>